<comment type="caution">
    <text evidence="4">The sequence shown here is derived from an EMBL/GenBank/DDBJ whole genome shotgun (WGS) entry which is preliminary data.</text>
</comment>
<dbReference type="InterPro" id="IPR050268">
    <property type="entry name" value="NADH-dep_flavin_reductase"/>
</dbReference>
<accession>A0A261TTU8</accession>
<evidence type="ECO:0000256" key="2">
    <source>
        <dbReference type="ARBA" id="ARBA00023002"/>
    </source>
</evidence>
<name>A0A261TTU8_9BORD</name>
<feature type="domain" description="Flavin reductase like" evidence="3">
    <location>
        <begin position="114"/>
        <end position="258"/>
    </location>
</feature>
<dbReference type="RefSeq" id="WP_094822743.1">
    <property type="nucleotide sequence ID" value="NZ_NEVO01000014.1"/>
</dbReference>
<dbReference type="AlphaFoldDB" id="A0A261TTU8"/>
<dbReference type="SMART" id="SM00903">
    <property type="entry name" value="Flavin_Reduct"/>
    <property type="match status" value="1"/>
</dbReference>
<evidence type="ECO:0000313" key="4">
    <source>
        <dbReference type="EMBL" id="OZI52855.1"/>
    </source>
</evidence>
<dbReference type="InterPro" id="IPR002563">
    <property type="entry name" value="Flavin_Rdtase-like_dom"/>
</dbReference>
<reference evidence="4 5" key="1">
    <citation type="submission" date="2017-05" db="EMBL/GenBank/DDBJ databases">
        <title>Complete and WGS of Bordetella genogroups.</title>
        <authorList>
            <person name="Spilker T."/>
            <person name="LiPuma J."/>
        </authorList>
    </citation>
    <scope>NUCLEOTIDE SEQUENCE [LARGE SCALE GENOMIC DNA]</scope>
    <source>
        <strain evidence="4 5">AU9919</strain>
    </source>
</reference>
<gene>
    <name evidence="4" type="ORF">CAL20_19510</name>
</gene>
<dbReference type="GO" id="GO:0042602">
    <property type="term" value="F:riboflavin reductase (NADPH) activity"/>
    <property type="evidence" value="ECO:0007669"/>
    <property type="project" value="TreeGrafter"/>
</dbReference>
<keyword evidence="5" id="KW-1185">Reference proteome</keyword>
<dbReference type="Gene3D" id="2.30.110.10">
    <property type="entry name" value="Electron Transport, Fmn-binding Protein, Chain A"/>
    <property type="match status" value="1"/>
</dbReference>
<comment type="similarity">
    <text evidence="1">Belongs to the non-flavoprotein flavin reductase family.</text>
</comment>
<proteinExistence type="inferred from homology"/>
<dbReference type="OrthoDB" id="8901155at2"/>
<dbReference type="InterPro" id="IPR012349">
    <property type="entry name" value="Split_barrel_FMN-bd"/>
</dbReference>
<dbReference type="EMBL" id="NEVQ01000020">
    <property type="protein sequence ID" value="OZI52855.1"/>
    <property type="molecule type" value="Genomic_DNA"/>
</dbReference>
<protein>
    <submittedName>
        <fullName evidence="4">Flavin reductase</fullName>
    </submittedName>
</protein>
<sequence length="265" mass="28874">MRIYLSNAGSISLRDPADFKRLDVLVDPQPQERLEQAIARVGRREDDQHIRLSPSVLRFLSQHAGDPEWEAGFSAMVQYASTHGWVDDRGDIRAHMVLNERDEVVSLDDFKAAMRALPAGISAVTTGDGDAPAGLIVSSLTSISAEPPMVGFFLQQTSSARSSLLNSGRFVANILGEDHGDVIETFLRQPQGMPRFSQGSWVAGEQGGMVLTDAVASIECEIVCTEVLGTHDFIVGKIRKTSCRQAQPVINFNAATHRIAPAYLQ</sequence>
<dbReference type="Pfam" id="PF01613">
    <property type="entry name" value="Flavin_Reduct"/>
    <property type="match status" value="1"/>
</dbReference>
<dbReference type="SUPFAM" id="SSF50475">
    <property type="entry name" value="FMN-binding split barrel"/>
    <property type="match status" value="1"/>
</dbReference>
<evidence type="ECO:0000259" key="3">
    <source>
        <dbReference type="SMART" id="SM00903"/>
    </source>
</evidence>
<organism evidence="4 5">
    <name type="scientific">Bordetella genomosp. 4</name>
    <dbReference type="NCBI Taxonomy" id="463044"/>
    <lineage>
        <taxon>Bacteria</taxon>
        <taxon>Pseudomonadati</taxon>
        <taxon>Pseudomonadota</taxon>
        <taxon>Betaproteobacteria</taxon>
        <taxon>Burkholderiales</taxon>
        <taxon>Alcaligenaceae</taxon>
        <taxon>Bordetella</taxon>
    </lineage>
</organism>
<dbReference type="GO" id="GO:0010181">
    <property type="term" value="F:FMN binding"/>
    <property type="evidence" value="ECO:0007669"/>
    <property type="project" value="InterPro"/>
</dbReference>
<evidence type="ECO:0000256" key="1">
    <source>
        <dbReference type="ARBA" id="ARBA00008898"/>
    </source>
</evidence>
<dbReference type="PANTHER" id="PTHR30466">
    <property type="entry name" value="FLAVIN REDUCTASE"/>
    <property type="match status" value="1"/>
</dbReference>
<keyword evidence="2" id="KW-0560">Oxidoreductase</keyword>
<dbReference type="PANTHER" id="PTHR30466:SF11">
    <property type="entry name" value="FLAVIN-DEPENDENT MONOOXYGENASE, REDUCTASE SUBUNIT HSAB"/>
    <property type="match status" value="1"/>
</dbReference>
<dbReference type="Proteomes" id="UP000216885">
    <property type="component" value="Unassembled WGS sequence"/>
</dbReference>
<evidence type="ECO:0000313" key="5">
    <source>
        <dbReference type="Proteomes" id="UP000216885"/>
    </source>
</evidence>